<evidence type="ECO:0000256" key="1">
    <source>
        <dbReference type="SAM" id="Phobius"/>
    </source>
</evidence>
<evidence type="ECO:0000313" key="3">
    <source>
        <dbReference type="Proteomes" id="UP000008975"/>
    </source>
</evidence>
<proteinExistence type="predicted"/>
<keyword evidence="1" id="KW-0472">Membrane</keyword>
<sequence>MTPQHRHRLWFAAVLAFIVLMSGTAPIFARDGFAAGLGMLAVSAVLPALVIGIVGYIWTGNDREAARTGIPRQHL</sequence>
<dbReference type="AlphaFoldDB" id="E8ND51"/>
<keyword evidence="1" id="KW-1133">Transmembrane helix</keyword>
<dbReference type="EMBL" id="AP012052">
    <property type="protein sequence ID" value="BAJ73690.1"/>
    <property type="molecule type" value="Genomic_DNA"/>
</dbReference>
<dbReference type="Proteomes" id="UP000008975">
    <property type="component" value="Chromosome"/>
</dbReference>
<organism evidence="2 3">
    <name type="scientific">Microbacterium testaceum (strain StLB037)</name>
    <dbReference type="NCBI Taxonomy" id="979556"/>
    <lineage>
        <taxon>Bacteria</taxon>
        <taxon>Bacillati</taxon>
        <taxon>Actinomycetota</taxon>
        <taxon>Actinomycetes</taxon>
        <taxon>Micrococcales</taxon>
        <taxon>Microbacteriaceae</taxon>
        <taxon>Microbacterium</taxon>
    </lineage>
</organism>
<keyword evidence="1" id="KW-0812">Transmembrane</keyword>
<reference evidence="2 3" key="1">
    <citation type="journal article" date="2011" name="J. Bacteriol.">
        <title>Genome sequence of Microbacterium testaceum StLB037, an N-acylhomoserine lactone-degrading bacterium isolated from potato leaves.</title>
        <authorList>
            <person name="Morohoshi T."/>
            <person name="Wang W.-Z."/>
            <person name="Someya N."/>
            <person name="Ikeda T."/>
        </authorList>
    </citation>
    <scope>NUCLEOTIDE SEQUENCE [LARGE SCALE GENOMIC DNA]</scope>
    <source>
        <strain evidence="2 3">StLB037</strain>
    </source>
</reference>
<gene>
    <name evidence="2" type="ordered locus">MTES_0726</name>
</gene>
<dbReference type="STRING" id="979556.MTES_0726"/>
<dbReference type="OrthoDB" id="5083447at2"/>
<accession>E8ND51</accession>
<name>E8ND51_MICTS</name>
<dbReference type="HOGENOM" id="CLU_2667060_0_0_11"/>
<evidence type="ECO:0000313" key="2">
    <source>
        <dbReference type="EMBL" id="BAJ73690.1"/>
    </source>
</evidence>
<dbReference type="RefSeq" id="WP_013583817.1">
    <property type="nucleotide sequence ID" value="NC_015125.1"/>
</dbReference>
<dbReference type="KEGG" id="mts:MTES_0726"/>
<reference key="2">
    <citation type="submission" date="2011-02" db="EMBL/GenBank/DDBJ databases">
        <title>Genome sequence of Microbacterium testaceum StLB037.</title>
        <authorList>
            <person name="Morohoshi T."/>
            <person name="Wang W.Z."/>
            <person name="Someya N."/>
            <person name="Ikeda T."/>
        </authorList>
    </citation>
    <scope>NUCLEOTIDE SEQUENCE</scope>
    <source>
        <strain>StLB037</strain>
    </source>
</reference>
<feature type="transmembrane region" description="Helical" evidence="1">
    <location>
        <begin position="39"/>
        <end position="58"/>
    </location>
</feature>
<protein>
    <submittedName>
        <fullName evidence="2">Predicted Na+-dependent transporter</fullName>
    </submittedName>
</protein>